<evidence type="ECO:0000313" key="2">
    <source>
        <dbReference type="Proteomes" id="UP001151760"/>
    </source>
</evidence>
<gene>
    <name evidence="1" type="ORF">Tco_0873932</name>
</gene>
<proteinExistence type="predicted"/>
<evidence type="ECO:0000313" key="1">
    <source>
        <dbReference type="EMBL" id="GJT15226.1"/>
    </source>
</evidence>
<dbReference type="EMBL" id="BQNB010013379">
    <property type="protein sequence ID" value="GJT15226.1"/>
    <property type="molecule type" value="Genomic_DNA"/>
</dbReference>
<organism evidence="1 2">
    <name type="scientific">Tanacetum coccineum</name>
    <dbReference type="NCBI Taxonomy" id="301880"/>
    <lineage>
        <taxon>Eukaryota</taxon>
        <taxon>Viridiplantae</taxon>
        <taxon>Streptophyta</taxon>
        <taxon>Embryophyta</taxon>
        <taxon>Tracheophyta</taxon>
        <taxon>Spermatophyta</taxon>
        <taxon>Magnoliopsida</taxon>
        <taxon>eudicotyledons</taxon>
        <taxon>Gunneridae</taxon>
        <taxon>Pentapetalae</taxon>
        <taxon>asterids</taxon>
        <taxon>campanulids</taxon>
        <taxon>Asterales</taxon>
        <taxon>Asteraceae</taxon>
        <taxon>Asteroideae</taxon>
        <taxon>Anthemideae</taxon>
        <taxon>Anthemidinae</taxon>
        <taxon>Tanacetum</taxon>
    </lineage>
</organism>
<sequence length="101" mass="10947">MLRNSENLSMLNLDLSQDPIVNGLQIDVHRSFASSSLMLIPMKSCGADTNGDADHCGLVSIGILSAVTRGGRIDGGDDATVEQIKKMAKWDNDEYLWPGRV</sequence>
<keyword evidence="2" id="KW-1185">Reference proteome</keyword>
<protein>
    <submittedName>
        <fullName evidence="1">Uncharacterized protein</fullName>
    </submittedName>
</protein>
<comment type="caution">
    <text evidence="1">The sequence shown here is derived from an EMBL/GenBank/DDBJ whole genome shotgun (WGS) entry which is preliminary data.</text>
</comment>
<name>A0ABQ5BNB7_9ASTR</name>
<reference evidence="1" key="2">
    <citation type="submission" date="2022-01" db="EMBL/GenBank/DDBJ databases">
        <authorList>
            <person name="Yamashiro T."/>
            <person name="Shiraishi A."/>
            <person name="Satake H."/>
            <person name="Nakayama K."/>
        </authorList>
    </citation>
    <scope>NUCLEOTIDE SEQUENCE</scope>
</reference>
<accession>A0ABQ5BNB7</accession>
<dbReference type="Proteomes" id="UP001151760">
    <property type="component" value="Unassembled WGS sequence"/>
</dbReference>
<reference evidence="1" key="1">
    <citation type="journal article" date="2022" name="Int. J. Mol. Sci.">
        <title>Draft Genome of Tanacetum Coccineum: Genomic Comparison of Closely Related Tanacetum-Family Plants.</title>
        <authorList>
            <person name="Yamashiro T."/>
            <person name="Shiraishi A."/>
            <person name="Nakayama K."/>
            <person name="Satake H."/>
        </authorList>
    </citation>
    <scope>NUCLEOTIDE SEQUENCE</scope>
</reference>